<dbReference type="Ensembl" id="ENSCABT00000004913.1">
    <property type="protein sequence ID" value="ENSCABP00000004528.1"/>
    <property type="gene ID" value="ENSCABG00000003403.1"/>
</dbReference>
<name>A0A8C0G796_CHEAB</name>
<dbReference type="Proteomes" id="UP000694404">
    <property type="component" value="Unplaced"/>
</dbReference>
<organism evidence="3 4">
    <name type="scientific">Chelonoidis abingdonii</name>
    <name type="common">Abingdon island giant tortoise</name>
    <name type="synonym">Testudo abingdonii</name>
    <dbReference type="NCBI Taxonomy" id="106734"/>
    <lineage>
        <taxon>Eukaryota</taxon>
        <taxon>Metazoa</taxon>
        <taxon>Chordata</taxon>
        <taxon>Craniata</taxon>
        <taxon>Vertebrata</taxon>
        <taxon>Euteleostomi</taxon>
        <taxon>Archelosauria</taxon>
        <taxon>Testudinata</taxon>
        <taxon>Testudines</taxon>
        <taxon>Cryptodira</taxon>
        <taxon>Durocryptodira</taxon>
        <taxon>Testudinoidea</taxon>
        <taxon>Testudinidae</taxon>
        <taxon>Chelonoidis</taxon>
    </lineage>
</organism>
<dbReference type="Gene3D" id="1.25.40.10">
    <property type="entry name" value="Tetratricopeptide repeat domain"/>
    <property type="match status" value="1"/>
</dbReference>
<reference evidence="3" key="1">
    <citation type="submission" date="2025-08" db="UniProtKB">
        <authorList>
            <consortium name="Ensembl"/>
        </authorList>
    </citation>
    <scope>IDENTIFICATION</scope>
</reference>
<sequence length="86" mass="10080">MAQSDCLRWGPGQKKFERILKQPSTQNDTYSMLALGNVWLQTLHQPTRDREKEKRHQDRALAIYKQVLRNDPKNLYAANGIGDYYT</sequence>
<dbReference type="AlphaFoldDB" id="A0A8C0G796"/>
<dbReference type="InterPro" id="IPR011990">
    <property type="entry name" value="TPR-like_helical_dom_sf"/>
</dbReference>
<keyword evidence="4" id="KW-1185">Reference proteome</keyword>
<dbReference type="InterPro" id="IPR031101">
    <property type="entry name" value="Ctr9"/>
</dbReference>
<reference evidence="3" key="2">
    <citation type="submission" date="2025-09" db="UniProtKB">
        <authorList>
            <consortium name="Ensembl"/>
        </authorList>
    </citation>
    <scope>IDENTIFICATION</scope>
</reference>
<evidence type="ECO:0000313" key="3">
    <source>
        <dbReference type="Ensembl" id="ENSCABP00000004528.1"/>
    </source>
</evidence>
<dbReference type="GO" id="GO:0006355">
    <property type="term" value="P:regulation of DNA-templated transcription"/>
    <property type="evidence" value="ECO:0007669"/>
    <property type="project" value="InterPro"/>
</dbReference>
<proteinExistence type="predicted"/>
<accession>A0A8C0G796</accession>
<evidence type="ECO:0000256" key="1">
    <source>
        <dbReference type="ARBA" id="ARBA00022737"/>
    </source>
</evidence>
<protein>
    <submittedName>
        <fullName evidence="3">Uncharacterized protein</fullName>
    </submittedName>
</protein>
<evidence type="ECO:0000313" key="4">
    <source>
        <dbReference type="Proteomes" id="UP000694404"/>
    </source>
</evidence>
<dbReference type="GO" id="GO:0006368">
    <property type="term" value="P:transcription elongation by RNA polymerase II"/>
    <property type="evidence" value="ECO:0007669"/>
    <property type="project" value="TreeGrafter"/>
</dbReference>
<dbReference type="GO" id="GO:0016593">
    <property type="term" value="C:Cdc73/Paf1 complex"/>
    <property type="evidence" value="ECO:0007669"/>
    <property type="project" value="TreeGrafter"/>
</dbReference>
<dbReference type="OMA" id="QNDTYAM"/>
<keyword evidence="2" id="KW-0802">TPR repeat</keyword>
<dbReference type="PANTHER" id="PTHR14027:SF2">
    <property type="entry name" value="RNA POLYMERASE-ASSOCIATED PROTEIN CTR9 HOMOLOG"/>
    <property type="match status" value="1"/>
</dbReference>
<evidence type="ECO:0000256" key="2">
    <source>
        <dbReference type="ARBA" id="ARBA00022803"/>
    </source>
</evidence>
<dbReference type="PANTHER" id="PTHR14027">
    <property type="entry name" value="RNA POLYMERASE-ASSOCIATED PROTEIN CTR9"/>
    <property type="match status" value="1"/>
</dbReference>
<dbReference type="GO" id="GO:0000993">
    <property type="term" value="F:RNA polymerase II complex binding"/>
    <property type="evidence" value="ECO:0007669"/>
    <property type="project" value="TreeGrafter"/>
</dbReference>
<dbReference type="GeneTree" id="ENSGT00390000005097"/>
<keyword evidence="1" id="KW-0677">Repeat</keyword>